<reference evidence="1 2" key="1">
    <citation type="submission" date="2024-04" db="EMBL/GenBank/DDBJ databases">
        <title>Phyllosticta paracitricarpa is synonymous to the EU quarantine fungus P. citricarpa based on phylogenomic analyses.</title>
        <authorList>
            <consortium name="Lawrence Berkeley National Laboratory"/>
            <person name="Van ingen-buijs V.A."/>
            <person name="Van westerhoven A.C."/>
            <person name="Haridas S."/>
            <person name="Skiadas P."/>
            <person name="Martin F."/>
            <person name="Groenewald J.Z."/>
            <person name="Crous P.W."/>
            <person name="Seidl M.F."/>
        </authorList>
    </citation>
    <scope>NUCLEOTIDE SEQUENCE [LARGE SCALE GENOMIC DNA]</scope>
    <source>
        <strain evidence="1 2">CPC 17464</strain>
    </source>
</reference>
<dbReference type="EMBL" id="JBBPEH010000006">
    <property type="protein sequence ID" value="KAK7537114.1"/>
    <property type="molecule type" value="Genomic_DNA"/>
</dbReference>
<evidence type="ECO:0000313" key="1">
    <source>
        <dbReference type="EMBL" id="KAK7537114.1"/>
    </source>
</evidence>
<dbReference type="Proteomes" id="UP001360953">
    <property type="component" value="Unassembled WGS sequence"/>
</dbReference>
<organism evidence="1 2">
    <name type="scientific">Phyllosticta citribraziliensis</name>
    <dbReference type="NCBI Taxonomy" id="989973"/>
    <lineage>
        <taxon>Eukaryota</taxon>
        <taxon>Fungi</taxon>
        <taxon>Dikarya</taxon>
        <taxon>Ascomycota</taxon>
        <taxon>Pezizomycotina</taxon>
        <taxon>Dothideomycetes</taxon>
        <taxon>Dothideomycetes incertae sedis</taxon>
        <taxon>Botryosphaeriales</taxon>
        <taxon>Phyllostictaceae</taxon>
        <taxon>Phyllosticta</taxon>
    </lineage>
</organism>
<dbReference type="GeneID" id="92028588"/>
<comment type="caution">
    <text evidence="1">The sequence shown here is derived from an EMBL/GenBank/DDBJ whole genome shotgun (WGS) entry which is preliminary data.</text>
</comment>
<sequence length="254" mass="29045">MRGFTLQRVIPSQSHWYGTSSKTTHRFGSFPRNFPSIRCLPILGLEYALWYHRDAGAFLWIHRTRHSLYKAPPFIASAPEHPRKAGSDSLAGQKYPCMCIPEIAVGGGRRPRRHSSLQTARVPRPKGEIEVALWQFLRGMRTIISRFPILGHVPAQSTIISLQLDVGLDYCHPREPQCHTFLALSFRSAWGHTRTHRDSRRQNVLIWQGEAHQLWWWKKGHATWCSTPHSSLAVRLEGCSSEYCLLIFSGDGIQ</sequence>
<name>A0ABR1LPL3_9PEZI</name>
<protein>
    <submittedName>
        <fullName evidence="1">Uncharacterized protein</fullName>
    </submittedName>
</protein>
<proteinExistence type="predicted"/>
<dbReference type="RefSeq" id="XP_066655265.1">
    <property type="nucleotide sequence ID" value="XM_066795682.1"/>
</dbReference>
<accession>A0ABR1LPL3</accession>
<keyword evidence="2" id="KW-1185">Reference proteome</keyword>
<evidence type="ECO:0000313" key="2">
    <source>
        <dbReference type="Proteomes" id="UP001360953"/>
    </source>
</evidence>
<gene>
    <name evidence="1" type="ORF">J3D65DRAFT_365805</name>
</gene>